<comment type="caution">
    <text evidence="2">The sequence shown here is derived from an EMBL/GenBank/DDBJ whole genome shotgun (WGS) entry which is preliminary data.</text>
</comment>
<keyword evidence="3" id="KW-1185">Reference proteome</keyword>
<sequence>MQLLIATWGINVGSIPAILIYGNDLETLGFTLIVCLYKGAVSKYIFIEKDWFWYYSCTIWCFSACLSVFSFAVDIEEPDYGTTASPLVCRPVESKLHIFTYLIVSAPLLLLSFVYTIGTIGLLWKRWKSFRKKENRFTVIGLGYGIRLSLCGVCFTVFLLCTCVPRLISYFKQQNDPNFDTTIYFIIYDYAFAIIQKTAVMFFKRCYYAPPENLTFKTSSYLRDDSFSRARPPTITSITELPSSDLPTSDLPTSGLQVPPKLTSITEEKVFEEDTQQNYEIV</sequence>
<evidence type="ECO:0000313" key="3">
    <source>
        <dbReference type="Proteomes" id="UP000789405"/>
    </source>
</evidence>
<feature type="transmembrane region" description="Helical" evidence="1">
    <location>
        <begin position="98"/>
        <end position="124"/>
    </location>
</feature>
<proteinExistence type="predicted"/>
<feature type="transmembrane region" description="Helical" evidence="1">
    <location>
        <begin position="183"/>
        <end position="203"/>
    </location>
</feature>
<dbReference type="EMBL" id="CAJVPY010000377">
    <property type="protein sequence ID" value="CAG8469026.1"/>
    <property type="molecule type" value="Genomic_DNA"/>
</dbReference>
<evidence type="ECO:0000313" key="2">
    <source>
        <dbReference type="EMBL" id="CAG8469026.1"/>
    </source>
</evidence>
<organism evidence="2 3">
    <name type="scientific">Dentiscutata erythropus</name>
    <dbReference type="NCBI Taxonomy" id="1348616"/>
    <lineage>
        <taxon>Eukaryota</taxon>
        <taxon>Fungi</taxon>
        <taxon>Fungi incertae sedis</taxon>
        <taxon>Mucoromycota</taxon>
        <taxon>Glomeromycotina</taxon>
        <taxon>Glomeromycetes</taxon>
        <taxon>Diversisporales</taxon>
        <taxon>Gigasporaceae</taxon>
        <taxon>Dentiscutata</taxon>
    </lineage>
</organism>
<keyword evidence="1" id="KW-1133">Transmembrane helix</keyword>
<dbReference type="Proteomes" id="UP000789405">
    <property type="component" value="Unassembled WGS sequence"/>
</dbReference>
<feature type="transmembrane region" description="Helical" evidence="1">
    <location>
        <begin position="52"/>
        <end position="73"/>
    </location>
</feature>
<accession>A0A9N8W1S0</accession>
<keyword evidence="1" id="KW-0812">Transmembrane</keyword>
<evidence type="ECO:0000256" key="1">
    <source>
        <dbReference type="SAM" id="Phobius"/>
    </source>
</evidence>
<keyword evidence="1" id="KW-0472">Membrane</keyword>
<gene>
    <name evidence="2" type="ORF">DERYTH_LOCUS1365</name>
</gene>
<dbReference type="OrthoDB" id="2374668at2759"/>
<reference evidence="2" key="1">
    <citation type="submission" date="2021-06" db="EMBL/GenBank/DDBJ databases">
        <authorList>
            <person name="Kallberg Y."/>
            <person name="Tangrot J."/>
            <person name="Rosling A."/>
        </authorList>
    </citation>
    <scope>NUCLEOTIDE SEQUENCE</scope>
    <source>
        <strain evidence="2">MA453B</strain>
    </source>
</reference>
<protein>
    <submittedName>
        <fullName evidence="2">6579_t:CDS:1</fullName>
    </submittedName>
</protein>
<name>A0A9N8W1S0_9GLOM</name>
<dbReference type="AlphaFoldDB" id="A0A9N8W1S0"/>
<feature type="transmembrane region" description="Helical" evidence="1">
    <location>
        <begin position="145"/>
        <end position="171"/>
    </location>
</feature>